<keyword evidence="10" id="KW-0325">Glycoprotein</keyword>
<evidence type="ECO:0000256" key="1">
    <source>
        <dbReference type="ARBA" id="ARBA00000349"/>
    </source>
</evidence>
<keyword evidence="6 12" id="KW-0732">Signal</keyword>
<feature type="domain" description="Plastocyanin-like" evidence="13">
    <location>
        <begin position="226"/>
        <end position="373"/>
    </location>
</feature>
<evidence type="ECO:0000256" key="12">
    <source>
        <dbReference type="SAM" id="SignalP"/>
    </source>
</evidence>
<feature type="signal peptide" evidence="12">
    <location>
        <begin position="1"/>
        <end position="21"/>
    </location>
</feature>
<evidence type="ECO:0000256" key="11">
    <source>
        <dbReference type="ARBA" id="ARBA00023185"/>
    </source>
</evidence>
<keyword evidence="17" id="KW-1185">Reference proteome</keyword>
<dbReference type="InterPro" id="IPR011707">
    <property type="entry name" value="Cu-oxidase-like_N"/>
</dbReference>
<dbReference type="GO" id="GO:0005507">
    <property type="term" value="F:copper ion binding"/>
    <property type="evidence" value="ECO:0007669"/>
    <property type="project" value="InterPro"/>
</dbReference>
<feature type="chain" id="PRO_5042503524" description="laccase" evidence="12">
    <location>
        <begin position="22"/>
        <end position="617"/>
    </location>
</feature>
<dbReference type="GO" id="GO:0052716">
    <property type="term" value="F:hydroquinone:oxygen oxidoreductase activity"/>
    <property type="evidence" value="ECO:0007669"/>
    <property type="project" value="UniProtKB-EC"/>
</dbReference>
<evidence type="ECO:0000256" key="5">
    <source>
        <dbReference type="ARBA" id="ARBA00022723"/>
    </source>
</evidence>
<dbReference type="Pfam" id="PF00394">
    <property type="entry name" value="Cu-oxidase"/>
    <property type="match status" value="1"/>
</dbReference>
<keyword evidence="7" id="KW-0560">Oxidoreductase</keyword>
<evidence type="ECO:0000256" key="6">
    <source>
        <dbReference type="ARBA" id="ARBA00022729"/>
    </source>
</evidence>
<evidence type="ECO:0000313" key="17">
    <source>
        <dbReference type="Proteomes" id="UP001275084"/>
    </source>
</evidence>
<feature type="domain" description="Plastocyanin-like" evidence="15">
    <location>
        <begin position="93"/>
        <end position="127"/>
    </location>
</feature>
<dbReference type="InterPro" id="IPR002355">
    <property type="entry name" value="Cu_oxidase_Cu_BS"/>
</dbReference>
<dbReference type="AlphaFoldDB" id="A0AAJ0MBX7"/>
<organism evidence="16 17">
    <name type="scientific">Lasiosphaeria hispida</name>
    <dbReference type="NCBI Taxonomy" id="260671"/>
    <lineage>
        <taxon>Eukaryota</taxon>
        <taxon>Fungi</taxon>
        <taxon>Dikarya</taxon>
        <taxon>Ascomycota</taxon>
        <taxon>Pezizomycotina</taxon>
        <taxon>Sordariomycetes</taxon>
        <taxon>Sordariomycetidae</taxon>
        <taxon>Sordariales</taxon>
        <taxon>Lasiosphaeriaceae</taxon>
        <taxon>Lasiosphaeria</taxon>
    </lineage>
</organism>
<evidence type="ECO:0000256" key="7">
    <source>
        <dbReference type="ARBA" id="ARBA00023002"/>
    </source>
</evidence>
<proteinExistence type="inferred from homology"/>
<dbReference type="InterPro" id="IPR008972">
    <property type="entry name" value="Cupredoxin"/>
</dbReference>
<dbReference type="FunFam" id="2.60.40.420:FF:000021">
    <property type="entry name" value="Extracellular dihydrogeodin oxidase/laccase"/>
    <property type="match status" value="1"/>
</dbReference>
<accession>A0AAJ0MBX7</accession>
<dbReference type="GO" id="GO:0046274">
    <property type="term" value="P:lignin catabolic process"/>
    <property type="evidence" value="ECO:0007669"/>
    <property type="project" value="UniProtKB-KW"/>
</dbReference>
<dbReference type="CDD" id="cd13854">
    <property type="entry name" value="CuRO_1_MaLCC_like"/>
    <property type="match status" value="1"/>
</dbReference>
<dbReference type="Pfam" id="PF07732">
    <property type="entry name" value="Cu-oxidase_3"/>
    <property type="match status" value="2"/>
</dbReference>
<keyword evidence="9" id="KW-1015">Disulfide bond</keyword>
<dbReference type="EMBL" id="JAUIQD010000005">
    <property type="protein sequence ID" value="KAK3349042.1"/>
    <property type="molecule type" value="Genomic_DNA"/>
</dbReference>
<dbReference type="PROSITE" id="PS00079">
    <property type="entry name" value="MULTICOPPER_OXIDASE1"/>
    <property type="match status" value="1"/>
</dbReference>
<comment type="cofactor">
    <cofactor evidence="2">
        <name>Cu cation</name>
        <dbReference type="ChEBI" id="CHEBI:23378"/>
    </cofactor>
</comment>
<sequence>MRVTPVLQGISCLSFFGLVAAAPSSISSKDVDLSPRGGLAKRAPTCNTPSNRACWTSGFNINTDYEDNFPATGVVRNYNFVLTEHDNWVGGDGLPKKKAMLINGQFPGPTIRADWGDTIRVTVTNNLLVNGYISHPFFFRRRSDSRSSSIHWHGIRQLNNNVNDGANGITECPIPPGASKVYTFRAEQYGSSWYHSHFSSQYANGVVGTIQIDGPASLPYDEDLGVFPITDWYYGAADEIQHSLIPPPGAAPPSQNILFNGSHVNAQGGGSYYRVKLKPNKRHRLRIINTSVDNTFTVSLVNHQFTVIETDLVPVNAFTTSSLYLAVGQRYDVTIDANASVGNYWFNVTLAASGLCGVTEIPFPAAIFQYDGASSTALPTSTGTAPPDSRCEDSTTFTPVVTRSAPAASFTATAANDLDVNLAVQTWEGQQRVYWKVQGQDMNITWDEPTLEYLAKGNTNFPDRYNVFEVPQANQWSYWVIENQLGLPHPMHLHGHDFLVLGRSPAVADPFSITPRRFNITADLASLKFNNPIRRDTTMLPGNGWLVVAFRSDNPGAWLFHCHIAWHVSQGLSIQFLERVQDIPQTVPLNSIEPICTQWTTYYNNSPFKQFDSGLRM</sequence>
<evidence type="ECO:0000256" key="4">
    <source>
        <dbReference type="ARBA" id="ARBA00012297"/>
    </source>
</evidence>
<dbReference type="EC" id="1.10.3.2" evidence="4"/>
<feature type="domain" description="Plastocyanin-like" evidence="14">
    <location>
        <begin position="447"/>
        <end position="581"/>
    </location>
</feature>
<evidence type="ECO:0000256" key="10">
    <source>
        <dbReference type="ARBA" id="ARBA00023180"/>
    </source>
</evidence>
<dbReference type="Gene3D" id="2.60.40.420">
    <property type="entry name" value="Cupredoxins - blue copper proteins"/>
    <property type="match status" value="3"/>
</dbReference>
<evidence type="ECO:0000259" key="13">
    <source>
        <dbReference type="Pfam" id="PF00394"/>
    </source>
</evidence>
<evidence type="ECO:0000259" key="14">
    <source>
        <dbReference type="Pfam" id="PF07731"/>
    </source>
</evidence>
<dbReference type="InterPro" id="IPR033138">
    <property type="entry name" value="Cu_oxidase_CS"/>
</dbReference>
<dbReference type="Proteomes" id="UP001275084">
    <property type="component" value="Unassembled WGS sequence"/>
</dbReference>
<dbReference type="FunFam" id="2.60.40.420:FF:000045">
    <property type="entry name" value="Laccase 2"/>
    <property type="match status" value="1"/>
</dbReference>
<dbReference type="SUPFAM" id="SSF49503">
    <property type="entry name" value="Cupredoxins"/>
    <property type="match status" value="3"/>
</dbReference>
<dbReference type="InterPro" id="IPR001117">
    <property type="entry name" value="Cu-oxidase_2nd"/>
</dbReference>
<comment type="catalytic activity">
    <reaction evidence="1">
        <text>4 hydroquinone + O2 = 4 benzosemiquinone + 2 H2O</text>
        <dbReference type="Rhea" id="RHEA:11276"/>
        <dbReference type="ChEBI" id="CHEBI:15377"/>
        <dbReference type="ChEBI" id="CHEBI:15379"/>
        <dbReference type="ChEBI" id="CHEBI:17594"/>
        <dbReference type="ChEBI" id="CHEBI:17977"/>
        <dbReference type="EC" id="1.10.3.2"/>
    </reaction>
</comment>
<dbReference type="CDD" id="cd13880">
    <property type="entry name" value="CuRO_2_MaLCC_like"/>
    <property type="match status" value="1"/>
</dbReference>
<dbReference type="CDD" id="cd13901">
    <property type="entry name" value="CuRO_3_MaLCC_like"/>
    <property type="match status" value="1"/>
</dbReference>
<protein>
    <recommendedName>
        <fullName evidence="4">laccase</fullName>
        <ecNumber evidence="4">1.10.3.2</ecNumber>
    </recommendedName>
</protein>
<evidence type="ECO:0000256" key="2">
    <source>
        <dbReference type="ARBA" id="ARBA00001935"/>
    </source>
</evidence>
<keyword evidence="5" id="KW-0479">Metal-binding</keyword>
<comment type="similarity">
    <text evidence="3">Belongs to the multicopper oxidase family.</text>
</comment>
<gene>
    <name evidence="16" type="ORF">B0T25DRAFT_233079</name>
</gene>
<evidence type="ECO:0000313" key="16">
    <source>
        <dbReference type="EMBL" id="KAK3349042.1"/>
    </source>
</evidence>
<dbReference type="FunFam" id="2.60.40.420:FF:000046">
    <property type="entry name" value="Multicopper oxidase"/>
    <property type="match status" value="1"/>
</dbReference>
<evidence type="ECO:0000256" key="9">
    <source>
        <dbReference type="ARBA" id="ARBA00023157"/>
    </source>
</evidence>
<evidence type="ECO:0000259" key="15">
    <source>
        <dbReference type="Pfam" id="PF07732"/>
    </source>
</evidence>
<dbReference type="PANTHER" id="PTHR11709:SF87">
    <property type="entry name" value="LACCASE"/>
    <property type="match status" value="1"/>
</dbReference>
<comment type="caution">
    <text evidence="16">The sequence shown here is derived from an EMBL/GenBank/DDBJ whole genome shotgun (WGS) entry which is preliminary data.</text>
</comment>
<keyword evidence="8" id="KW-0186">Copper</keyword>
<evidence type="ECO:0000256" key="8">
    <source>
        <dbReference type="ARBA" id="ARBA00023008"/>
    </source>
</evidence>
<reference evidence="16" key="2">
    <citation type="submission" date="2023-06" db="EMBL/GenBank/DDBJ databases">
        <authorList>
            <consortium name="Lawrence Berkeley National Laboratory"/>
            <person name="Haridas S."/>
            <person name="Hensen N."/>
            <person name="Bonometti L."/>
            <person name="Westerberg I."/>
            <person name="Brannstrom I.O."/>
            <person name="Guillou S."/>
            <person name="Cros-Aarteil S."/>
            <person name="Calhoun S."/>
            <person name="Kuo A."/>
            <person name="Mondo S."/>
            <person name="Pangilinan J."/>
            <person name="Riley R."/>
            <person name="Labutti K."/>
            <person name="Andreopoulos B."/>
            <person name="Lipzen A."/>
            <person name="Chen C."/>
            <person name="Yanf M."/>
            <person name="Daum C."/>
            <person name="Ng V."/>
            <person name="Clum A."/>
            <person name="Steindorff A."/>
            <person name="Ohm R."/>
            <person name="Martin F."/>
            <person name="Silar P."/>
            <person name="Natvig D."/>
            <person name="Lalanne C."/>
            <person name="Gautier V."/>
            <person name="Ament-Velasquez S.L."/>
            <person name="Kruys A."/>
            <person name="Hutchinson M.I."/>
            <person name="Powell A.J."/>
            <person name="Barry K."/>
            <person name="Miller A.N."/>
            <person name="Grigoriev I.V."/>
            <person name="Debuchy R."/>
            <person name="Gladieux P."/>
            <person name="Thoren M.H."/>
            <person name="Johannesson H."/>
        </authorList>
    </citation>
    <scope>NUCLEOTIDE SEQUENCE</scope>
    <source>
        <strain evidence="16">CBS 955.72</strain>
    </source>
</reference>
<reference evidence="16" key="1">
    <citation type="journal article" date="2023" name="Mol. Phylogenet. Evol.">
        <title>Genome-scale phylogeny and comparative genomics of the fungal order Sordariales.</title>
        <authorList>
            <person name="Hensen N."/>
            <person name="Bonometti L."/>
            <person name="Westerberg I."/>
            <person name="Brannstrom I.O."/>
            <person name="Guillou S."/>
            <person name="Cros-Aarteil S."/>
            <person name="Calhoun S."/>
            <person name="Haridas S."/>
            <person name="Kuo A."/>
            <person name="Mondo S."/>
            <person name="Pangilinan J."/>
            <person name="Riley R."/>
            <person name="LaButti K."/>
            <person name="Andreopoulos B."/>
            <person name="Lipzen A."/>
            <person name="Chen C."/>
            <person name="Yan M."/>
            <person name="Daum C."/>
            <person name="Ng V."/>
            <person name="Clum A."/>
            <person name="Steindorff A."/>
            <person name="Ohm R.A."/>
            <person name="Martin F."/>
            <person name="Silar P."/>
            <person name="Natvig D.O."/>
            <person name="Lalanne C."/>
            <person name="Gautier V."/>
            <person name="Ament-Velasquez S.L."/>
            <person name="Kruys A."/>
            <person name="Hutchinson M.I."/>
            <person name="Powell A.J."/>
            <person name="Barry K."/>
            <person name="Miller A.N."/>
            <person name="Grigoriev I.V."/>
            <person name="Debuchy R."/>
            <person name="Gladieux P."/>
            <person name="Hiltunen Thoren M."/>
            <person name="Johannesson H."/>
        </authorList>
    </citation>
    <scope>NUCLEOTIDE SEQUENCE</scope>
    <source>
        <strain evidence="16">CBS 955.72</strain>
    </source>
</reference>
<evidence type="ECO:0000256" key="3">
    <source>
        <dbReference type="ARBA" id="ARBA00010609"/>
    </source>
</evidence>
<dbReference type="InterPro" id="IPR045087">
    <property type="entry name" value="Cu-oxidase_fam"/>
</dbReference>
<name>A0AAJ0MBX7_9PEZI</name>
<dbReference type="Pfam" id="PF07731">
    <property type="entry name" value="Cu-oxidase_2"/>
    <property type="match status" value="1"/>
</dbReference>
<keyword evidence="11" id="KW-0439">Lignin degradation</keyword>
<dbReference type="PANTHER" id="PTHR11709">
    <property type="entry name" value="MULTI-COPPER OXIDASE"/>
    <property type="match status" value="1"/>
</dbReference>
<dbReference type="PROSITE" id="PS00080">
    <property type="entry name" value="MULTICOPPER_OXIDASE2"/>
    <property type="match status" value="1"/>
</dbReference>
<feature type="domain" description="Plastocyanin-like" evidence="15">
    <location>
        <begin position="147"/>
        <end position="215"/>
    </location>
</feature>
<dbReference type="InterPro" id="IPR011706">
    <property type="entry name" value="Cu-oxidase_C"/>
</dbReference>